<dbReference type="SUPFAM" id="SSF103473">
    <property type="entry name" value="MFS general substrate transporter"/>
    <property type="match status" value="1"/>
</dbReference>
<organism evidence="7">
    <name type="scientific">Favella ehrenbergii</name>
    <dbReference type="NCBI Taxonomy" id="182087"/>
    <lineage>
        <taxon>Eukaryota</taxon>
        <taxon>Sar</taxon>
        <taxon>Alveolata</taxon>
        <taxon>Ciliophora</taxon>
        <taxon>Intramacronucleata</taxon>
        <taxon>Spirotrichea</taxon>
        <taxon>Choreotrichia</taxon>
        <taxon>Tintinnida</taxon>
        <taxon>Xystonellidae</taxon>
        <taxon>Favella</taxon>
    </lineage>
</organism>
<dbReference type="InterPro" id="IPR011701">
    <property type="entry name" value="MFS"/>
</dbReference>
<sequence length="204" mass="22369">MAFGTYGSVLISYSFKPFGESSANHNPVDDGLLTWAASIGAIVNGCMRIIFGNLVDVYSFRSLMTILLALELVLCSVFYFAAHSPSIFFACIMMNYIVLGGFFTIMPVSVTRVFGLKQGPQVYVQISMGSFFACLLNLITTKWVLPSTGYLTLYILGAALTFVALVNVYLIEEKLDVSRLNKKGALIAVNESEPQEHKTKSIDS</sequence>
<evidence type="ECO:0008006" key="8">
    <source>
        <dbReference type="Google" id="ProtNLM"/>
    </source>
</evidence>
<feature type="transmembrane region" description="Helical" evidence="6">
    <location>
        <begin position="32"/>
        <end position="51"/>
    </location>
</feature>
<comment type="subcellular location">
    <subcellularLocation>
        <location evidence="1">Membrane</location>
        <topology evidence="1">Multi-pass membrane protein</topology>
    </subcellularLocation>
</comment>
<dbReference type="PANTHER" id="PTHR43385:SF1">
    <property type="entry name" value="RIBOFLAVIN TRANSPORTER RIBJ"/>
    <property type="match status" value="1"/>
</dbReference>
<keyword evidence="3 6" id="KW-0812">Transmembrane</keyword>
<dbReference type="PANTHER" id="PTHR43385">
    <property type="entry name" value="RIBOFLAVIN TRANSPORTER RIBJ"/>
    <property type="match status" value="1"/>
</dbReference>
<name>A0A7S3HZ53_9SPIT</name>
<evidence type="ECO:0000256" key="3">
    <source>
        <dbReference type="ARBA" id="ARBA00022692"/>
    </source>
</evidence>
<keyword evidence="5 6" id="KW-0472">Membrane</keyword>
<dbReference type="EMBL" id="HBIE01013952">
    <property type="protein sequence ID" value="CAE0309377.1"/>
    <property type="molecule type" value="Transcribed_RNA"/>
</dbReference>
<evidence type="ECO:0000256" key="6">
    <source>
        <dbReference type="SAM" id="Phobius"/>
    </source>
</evidence>
<feature type="transmembrane region" description="Helical" evidence="6">
    <location>
        <begin position="151"/>
        <end position="171"/>
    </location>
</feature>
<reference evidence="7" key="1">
    <citation type="submission" date="2021-01" db="EMBL/GenBank/DDBJ databases">
        <authorList>
            <person name="Corre E."/>
            <person name="Pelletier E."/>
            <person name="Niang G."/>
            <person name="Scheremetjew M."/>
            <person name="Finn R."/>
            <person name="Kale V."/>
            <person name="Holt S."/>
            <person name="Cochrane G."/>
            <person name="Meng A."/>
            <person name="Brown T."/>
            <person name="Cohen L."/>
        </authorList>
    </citation>
    <scope>NUCLEOTIDE SEQUENCE</scope>
    <source>
        <strain evidence="7">Fehren 1</strain>
    </source>
</reference>
<dbReference type="Gene3D" id="1.20.1250.20">
    <property type="entry name" value="MFS general substrate transporter like domains"/>
    <property type="match status" value="1"/>
</dbReference>
<dbReference type="AlphaFoldDB" id="A0A7S3HZ53"/>
<dbReference type="InterPro" id="IPR052983">
    <property type="entry name" value="MFS_Riboflavin_Transporter"/>
</dbReference>
<accession>A0A7S3HZ53</accession>
<proteinExistence type="predicted"/>
<feature type="transmembrane region" description="Helical" evidence="6">
    <location>
        <begin position="63"/>
        <end position="81"/>
    </location>
</feature>
<evidence type="ECO:0000256" key="2">
    <source>
        <dbReference type="ARBA" id="ARBA00022448"/>
    </source>
</evidence>
<evidence type="ECO:0000256" key="4">
    <source>
        <dbReference type="ARBA" id="ARBA00022989"/>
    </source>
</evidence>
<dbReference type="Pfam" id="PF07690">
    <property type="entry name" value="MFS_1"/>
    <property type="match status" value="1"/>
</dbReference>
<evidence type="ECO:0000313" key="7">
    <source>
        <dbReference type="EMBL" id="CAE0309377.1"/>
    </source>
</evidence>
<keyword evidence="2" id="KW-0813">Transport</keyword>
<evidence type="ECO:0000256" key="1">
    <source>
        <dbReference type="ARBA" id="ARBA00004141"/>
    </source>
</evidence>
<dbReference type="InterPro" id="IPR036259">
    <property type="entry name" value="MFS_trans_sf"/>
</dbReference>
<feature type="transmembrane region" description="Helical" evidence="6">
    <location>
        <begin position="87"/>
        <end position="110"/>
    </location>
</feature>
<keyword evidence="4 6" id="KW-1133">Transmembrane helix</keyword>
<gene>
    <name evidence="7" type="ORF">FEHR0123_LOCUS4291</name>
</gene>
<protein>
    <recommendedName>
        <fullName evidence="8">Major facilitator superfamily (MFS) profile domain-containing protein</fullName>
    </recommendedName>
</protein>
<dbReference type="GO" id="GO:0022857">
    <property type="term" value="F:transmembrane transporter activity"/>
    <property type="evidence" value="ECO:0007669"/>
    <property type="project" value="InterPro"/>
</dbReference>
<dbReference type="GO" id="GO:0016020">
    <property type="term" value="C:membrane"/>
    <property type="evidence" value="ECO:0007669"/>
    <property type="project" value="UniProtKB-SubCell"/>
</dbReference>
<feature type="transmembrane region" description="Helical" evidence="6">
    <location>
        <begin position="122"/>
        <end position="145"/>
    </location>
</feature>
<evidence type="ECO:0000256" key="5">
    <source>
        <dbReference type="ARBA" id="ARBA00023136"/>
    </source>
</evidence>